<evidence type="ECO:0000256" key="2">
    <source>
        <dbReference type="ARBA" id="ARBA00023157"/>
    </source>
</evidence>
<evidence type="ECO:0000259" key="4">
    <source>
        <dbReference type="PROSITE" id="PS50240"/>
    </source>
</evidence>
<protein>
    <submittedName>
        <fullName evidence="5">Trypsin-like serine protease</fullName>
        <ecNumber evidence="5">3.4.21.-</ecNumber>
    </submittedName>
</protein>
<accession>A0ABY4C5Z7</accession>
<keyword evidence="3" id="KW-0732">Signal</keyword>
<dbReference type="PANTHER" id="PTHR24276">
    <property type="entry name" value="POLYSERASE-RELATED"/>
    <property type="match status" value="1"/>
</dbReference>
<dbReference type="EC" id="3.4.21.-" evidence="5"/>
<dbReference type="InterPro" id="IPR018114">
    <property type="entry name" value="TRYPSIN_HIS"/>
</dbReference>
<dbReference type="PRINTS" id="PR00722">
    <property type="entry name" value="CHYMOTRYPSIN"/>
</dbReference>
<organism evidence="5 6">
    <name type="scientific">Bdellovibrio reynosensis</name>
    <dbReference type="NCBI Taxonomy" id="2835041"/>
    <lineage>
        <taxon>Bacteria</taxon>
        <taxon>Pseudomonadati</taxon>
        <taxon>Bdellovibrionota</taxon>
        <taxon>Bdellovibrionia</taxon>
        <taxon>Bdellovibrionales</taxon>
        <taxon>Pseudobdellovibrionaceae</taxon>
        <taxon>Bdellovibrio</taxon>
    </lineage>
</organism>
<dbReference type="Proteomes" id="UP000830116">
    <property type="component" value="Chromosome"/>
</dbReference>
<dbReference type="SUPFAM" id="SSF50494">
    <property type="entry name" value="Trypsin-like serine proteases"/>
    <property type="match status" value="1"/>
</dbReference>
<dbReference type="RefSeq" id="WP_243536243.1">
    <property type="nucleotide sequence ID" value="NZ_CP093442.1"/>
</dbReference>
<feature type="chain" id="PRO_5046642984" evidence="3">
    <location>
        <begin position="21"/>
        <end position="285"/>
    </location>
</feature>
<dbReference type="SMART" id="SM00020">
    <property type="entry name" value="Tryp_SPc"/>
    <property type="match status" value="1"/>
</dbReference>
<gene>
    <name evidence="5" type="ORF">MNR06_11720</name>
</gene>
<proteinExistence type="inferred from homology"/>
<evidence type="ECO:0000313" key="5">
    <source>
        <dbReference type="EMBL" id="UOF00365.1"/>
    </source>
</evidence>
<comment type="similarity">
    <text evidence="1">Belongs to the peptidase S1 family.</text>
</comment>
<dbReference type="InterPro" id="IPR050430">
    <property type="entry name" value="Peptidase_S1"/>
</dbReference>
<dbReference type="InterPro" id="IPR001254">
    <property type="entry name" value="Trypsin_dom"/>
</dbReference>
<dbReference type="PANTHER" id="PTHR24276:SF98">
    <property type="entry name" value="FI18310P1-RELATED"/>
    <property type="match status" value="1"/>
</dbReference>
<dbReference type="Gene3D" id="2.40.10.10">
    <property type="entry name" value="Trypsin-like serine proteases"/>
    <property type="match status" value="1"/>
</dbReference>
<dbReference type="InterPro" id="IPR009003">
    <property type="entry name" value="Peptidase_S1_PA"/>
</dbReference>
<evidence type="ECO:0000313" key="6">
    <source>
        <dbReference type="Proteomes" id="UP000830116"/>
    </source>
</evidence>
<dbReference type="Pfam" id="PF00089">
    <property type="entry name" value="Trypsin"/>
    <property type="match status" value="1"/>
</dbReference>
<dbReference type="InterPro" id="IPR043504">
    <property type="entry name" value="Peptidase_S1_PA_chymotrypsin"/>
</dbReference>
<keyword evidence="2" id="KW-1015">Disulfide bond</keyword>
<dbReference type="InterPro" id="IPR001314">
    <property type="entry name" value="Peptidase_S1A"/>
</dbReference>
<dbReference type="PROSITE" id="PS00134">
    <property type="entry name" value="TRYPSIN_HIS"/>
    <property type="match status" value="1"/>
</dbReference>
<dbReference type="PROSITE" id="PS50240">
    <property type="entry name" value="TRYPSIN_DOM"/>
    <property type="match status" value="1"/>
</dbReference>
<evidence type="ECO:0000256" key="1">
    <source>
        <dbReference type="ARBA" id="ARBA00007664"/>
    </source>
</evidence>
<evidence type="ECO:0000256" key="3">
    <source>
        <dbReference type="SAM" id="SignalP"/>
    </source>
</evidence>
<dbReference type="GO" id="GO:0016787">
    <property type="term" value="F:hydrolase activity"/>
    <property type="evidence" value="ECO:0007669"/>
    <property type="project" value="UniProtKB-KW"/>
</dbReference>
<keyword evidence="5" id="KW-0378">Hydrolase</keyword>
<name>A0ABY4C5Z7_9BACT</name>
<feature type="signal peptide" evidence="3">
    <location>
        <begin position="1"/>
        <end position="20"/>
    </location>
</feature>
<feature type="domain" description="Peptidase S1" evidence="4">
    <location>
        <begin position="41"/>
        <end position="281"/>
    </location>
</feature>
<keyword evidence="6" id="KW-1185">Reference proteome</keyword>
<sequence>MISKLSTKVLLATVVLSSMVACSPKSTPKSEFGTSTSTASIIGGEKVKADDQIVKSTVALMSFREDAQGEQSQSFCTGTLIAKNVILTAAHCIPYIAEDDKRGGMLVIFHLDLNKATQKDVLEIVDVVMHQDYGTDVEAQEDLNDIALVKFTGELPKGYGVAKLLTDSSLLKKDATVTLAGYGYIKTDGVNVENDYNLRKANVQIYDRMGNTEIVLDQTKGKGACHGDSGGPAFLKVDNVEYVWGVTSRGIYKEGDPDNCQTYSVYTEVAAQAAFIKEGLAKLSK</sequence>
<dbReference type="EMBL" id="CP093442">
    <property type="protein sequence ID" value="UOF00365.1"/>
    <property type="molecule type" value="Genomic_DNA"/>
</dbReference>
<reference evidence="5" key="1">
    <citation type="submission" date="2022-03" db="EMBL/GenBank/DDBJ databases">
        <title>Genome Identification and Characterization of new species Bdellovibrio reynosense LBG001 sp. nov. from a Mexico soil sample.</title>
        <authorList>
            <person name="Camilli A."/>
            <person name="Ajao Y."/>
            <person name="Guo X."/>
        </authorList>
    </citation>
    <scope>NUCLEOTIDE SEQUENCE</scope>
    <source>
        <strain evidence="5">LBG001</strain>
    </source>
</reference>
<dbReference type="PROSITE" id="PS51257">
    <property type="entry name" value="PROKAR_LIPOPROTEIN"/>
    <property type="match status" value="1"/>
</dbReference>